<evidence type="ECO:0008006" key="3">
    <source>
        <dbReference type="Google" id="ProtNLM"/>
    </source>
</evidence>
<dbReference type="AlphaFoldDB" id="A0A3N4HWS9"/>
<accession>A0A3N4HWS9</accession>
<evidence type="ECO:0000313" key="2">
    <source>
        <dbReference type="Proteomes" id="UP000275078"/>
    </source>
</evidence>
<evidence type="ECO:0000313" key="1">
    <source>
        <dbReference type="EMBL" id="RPA78322.1"/>
    </source>
</evidence>
<dbReference type="Proteomes" id="UP000275078">
    <property type="component" value="Unassembled WGS sequence"/>
</dbReference>
<dbReference type="EMBL" id="ML119712">
    <property type="protein sequence ID" value="RPA78322.1"/>
    <property type="molecule type" value="Genomic_DNA"/>
</dbReference>
<name>A0A3N4HWS9_ASCIM</name>
<protein>
    <recommendedName>
        <fullName evidence="3">F-box domain-containing protein</fullName>
    </recommendedName>
</protein>
<proteinExistence type="predicted"/>
<organism evidence="1 2">
    <name type="scientific">Ascobolus immersus RN42</name>
    <dbReference type="NCBI Taxonomy" id="1160509"/>
    <lineage>
        <taxon>Eukaryota</taxon>
        <taxon>Fungi</taxon>
        <taxon>Dikarya</taxon>
        <taxon>Ascomycota</taxon>
        <taxon>Pezizomycotina</taxon>
        <taxon>Pezizomycetes</taxon>
        <taxon>Pezizales</taxon>
        <taxon>Ascobolaceae</taxon>
        <taxon>Ascobolus</taxon>
    </lineage>
</organism>
<gene>
    <name evidence="1" type="ORF">BJ508DRAFT_416570</name>
</gene>
<keyword evidence="2" id="KW-1185">Reference proteome</keyword>
<reference evidence="1 2" key="1">
    <citation type="journal article" date="2018" name="Nat. Ecol. Evol.">
        <title>Pezizomycetes genomes reveal the molecular basis of ectomycorrhizal truffle lifestyle.</title>
        <authorList>
            <person name="Murat C."/>
            <person name="Payen T."/>
            <person name="Noel B."/>
            <person name="Kuo A."/>
            <person name="Morin E."/>
            <person name="Chen J."/>
            <person name="Kohler A."/>
            <person name="Krizsan K."/>
            <person name="Balestrini R."/>
            <person name="Da Silva C."/>
            <person name="Montanini B."/>
            <person name="Hainaut M."/>
            <person name="Levati E."/>
            <person name="Barry K.W."/>
            <person name="Belfiori B."/>
            <person name="Cichocki N."/>
            <person name="Clum A."/>
            <person name="Dockter R.B."/>
            <person name="Fauchery L."/>
            <person name="Guy J."/>
            <person name="Iotti M."/>
            <person name="Le Tacon F."/>
            <person name="Lindquist E.A."/>
            <person name="Lipzen A."/>
            <person name="Malagnac F."/>
            <person name="Mello A."/>
            <person name="Molinier V."/>
            <person name="Miyauchi S."/>
            <person name="Poulain J."/>
            <person name="Riccioni C."/>
            <person name="Rubini A."/>
            <person name="Sitrit Y."/>
            <person name="Splivallo R."/>
            <person name="Traeger S."/>
            <person name="Wang M."/>
            <person name="Zifcakova L."/>
            <person name="Wipf D."/>
            <person name="Zambonelli A."/>
            <person name="Paolocci F."/>
            <person name="Nowrousian M."/>
            <person name="Ottonello S."/>
            <person name="Baldrian P."/>
            <person name="Spatafora J.W."/>
            <person name="Henrissat B."/>
            <person name="Nagy L.G."/>
            <person name="Aury J.M."/>
            <person name="Wincker P."/>
            <person name="Grigoriev I.V."/>
            <person name="Bonfante P."/>
            <person name="Martin F.M."/>
        </authorList>
    </citation>
    <scope>NUCLEOTIDE SEQUENCE [LARGE SCALE GENOMIC DNA]</scope>
    <source>
        <strain evidence="1 2">RN42</strain>
    </source>
</reference>
<sequence length="207" mass="23315">MAVNSATLHLLTLPPELRLDIYRQCSAFTLLQLSHTCTHLRSEINACPAIIRAAPGLSCSYSRRCLPVADYAQPRLPSHSASSSSPLPNLSILNIKHISDPSEHDLFWRLHVKGSFLDYRDGRHILCEGCDTIVLEVREKVWESNDSEEWRPKGWKTSCSCPGELLLASMGSRLRGGVRPVGYEAFTGRMEKGVVRLARDRDRMVEW</sequence>